<name>A0A5B9PDL4_9BACT</name>
<evidence type="ECO:0000256" key="5">
    <source>
        <dbReference type="ARBA" id="ARBA00013066"/>
    </source>
</evidence>
<proteinExistence type="inferred from homology"/>
<evidence type="ECO:0000256" key="6">
    <source>
        <dbReference type="ARBA" id="ARBA00020092"/>
    </source>
</evidence>
<dbReference type="Pfam" id="PF08282">
    <property type="entry name" value="Hydrolase_3"/>
    <property type="match status" value="1"/>
</dbReference>
<dbReference type="OrthoDB" id="9805604at2"/>
<dbReference type="SUPFAM" id="SSF56784">
    <property type="entry name" value="HAD-like"/>
    <property type="match status" value="1"/>
</dbReference>
<dbReference type="SFLD" id="SFLDG01136">
    <property type="entry name" value="C1.6:_Phosphoserine_Phosphatas"/>
    <property type="match status" value="1"/>
</dbReference>
<dbReference type="CDD" id="cd01630">
    <property type="entry name" value="HAD_KDO-like"/>
    <property type="match status" value="1"/>
</dbReference>
<keyword evidence="9 12" id="KW-0460">Magnesium</keyword>
<evidence type="ECO:0000256" key="11">
    <source>
        <dbReference type="ARBA" id="ARBA00031051"/>
    </source>
</evidence>
<keyword evidence="10" id="KW-0448">Lipopolysaccharide biosynthesis</keyword>
<feature type="binding site" evidence="12">
    <location>
        <position position="18"/>
    </location>
    <ligand>
        <name>substrate</name>
    </ligand>
</feature>
<evidence type="ECO:0000256" key="7">
    <source>
        <dbReference type="ARBA" id="ARBA00022723"/>
    </source>
</evidence>
<dbReference type="GO" id="GO:0046872">
    <property type="term" value="F:metal ion binding"/>
    <property type="evidence" value="ECO:0007669"/>
    <property type="project" value="UniProtKB-KW"/>
</dbReference>
<dbReference type="RefSeq" id="WP_075083935.1">
    <property type="nucleotide sequence ID" value="NZ_CP042912.1"/>
</dbReference>
<evidence type="ECO:0000256" key="10">
    <source>
        <dbReference type="ARBA" id="ARBA00022985"/>
    </source>
</evidence>
<sequence>MKLEQRMQGIQLILSDVDGVMTSGGITYDNQGVETKTFHVRDGMGIKLWQRTGYRFGIITARSSHIVKLRMDELGVDLVRQGAENKLDIAKGIMDEMSLSLEQVCYIGDDLTDMALLENVGLSASVSDGAPEVKKVAHMVTKSAGGQGAIRELVEAILKGQNRWQELLQSYSGS</sequence>
<dbReference type="EMBL" id="CP042912">
    <property type="protein sequence ID" value="QEG24488.1"/>
    <property type="molecule type" value="Genomic_DNA"/>
</dbReference>
<dbReference type="KEGG" id="mff:MFFC18_44080"/>
<dbReference type="AlphaFoldDB" id="A0A5B9PDL4"/>
<keyword evidence="8 13" id="KW-0378">Hydrolase</keyword>
<evidence type="ECO:0000256" key="9">
    <source>
        <dbReference type="ARBA" id="ARBA00022842"/>
    </source>
</evidence>
<dbReference type="GO" id="GO:0019143">
    <property type="term" value="F:3-deoxy-manno-octulosonate-8-phosphatase activity"/>
    <property type="evidence" value="ECO:0007669"/>
    <property type="project" value="UniProtKB-EC"/>
</dbReference>
<accession>A0A5B9PDL4</accession>
<organism evidence="13 14">
    <name type="scientific">Mariniblastus fucicola</name>
    <dbReference type="NCBI Taxonomy" id="980251"/>
    <lineage>
        <taxon>Bacteria</taxon>
        <taxon>Pseudomonadati</taxon>
        <taxon>Planctomycetota</taxon>
        <taxon>Planctomycetia</taxon>
        <taxon>Pirellulales</taxon>
        <taxon>Pirellulaceae</taxon>
        <taxon>Mariniblastus</taxon>
    </lineage>
</organism>
<comment type="cofactor">
    <cofactor evidence="2 12">
        <name>Mg(2+)</name>
        <dbReference type="ChEBI" id="CHEBI:18420"/>
    </cofactor>
</comment>
<evidence type="ECO:0000256" key="3">
    <source>
        <dbReference type="ARBA" id="ARBA00005893"/>
    </source>
</evidence>
<evidence type="ECO:0000256" key="12">
    <source>
        <dbReference type="PIRSR" id="PIRSR006118-2"/>
    </source>
</evidence>
<evidence type="ECO:0000256" key="2">
    <source>
        <dbReference type="ARBA" id="ARBA00001946"/>
    </source>
</evidence>
<evidence type="ECO:0000256" key="8">
    <source>
        <dbReference type="ARBA" id="ARBA00022801"/>
    </source>
</evidence>
<keyword evidence="7 12" id="KW-0479">Metal-binding</keyword>
<feature type="binding site" evidence="12">
    <location>
        <position position="16"/>
    </location>
    <ligand>
        <name>Mg(2+)</name>
        <dbReference type="ChEBI" id="CHEBI:18420"/>
    </ligand>
</feature>
<feature type="binding site" evidence="12">
    <location>
        <position position="109"/>
    </location>
    <ligand>
        <name>Mg(2+)</name>
        <dbReference type="ChEBI" id="CHEBI:18420"/>
    </ligand>
</feature>
<protein>
    <recommendedName>
        <fullName evidence="6">3-deoxy-D-manno-octulosonate 8-phosphate phosphatase KdsC</fullName>
        <ecNumber evidence="5">3.1.3.45</ecNumber>
    </recommendedName>
    <alternativeName>
        <fullName evidence="11">KDO 8-P phosphatase</fullName>
    </alternativeName>
</protein>
<dbReference type="PANTHER" id="PTHR21485:SF6">
    <property type="entry name" value="N-ACYLNEURAMINATE CYTIDYLYLTRANSFERASE-RELATED"/>
    <property type="match status" value="1"/>
</dbReference>
<dbReference type="STRING" id="980251.GCA_001642875_01161"/>
<evidence type="ECO:0000313" key="14">
    <source>
        <dbReference type="Proteomes" id="UP000322214"/>
    </source>
</evidence>
<dbReference type="Gene3D" id="3.40.50.1000">
    <property type="entry name" value="HAD superfamily/HAD-like"/>
    <property type="match status" value="1"/>
</dbReference>
<dbReference type="InterPro" id="IPR010023">
    <property type="entry name" value="KdsC_fam"/>
</dbReference>
<dbReference type="FunFam" id="3.40.50.1000:FF:000029">
    <property type="entry name" value="3-deoxy-D-manno-octulosonate 8-phosphate phosphatase KdsC"/>
    <property type="match status" value="1"/>
</dbReference>
<dbReference type="Proteomes" id="UP000322214">
    <property type="component" value="Chromosome"/>
</dbReference>
<dbReference type="SFLD" id="SFLDG01138">
    <property type="entry name" value="C1.6.2:_Deoxy-d-mannose-octulo"/>
    <property type="match status" value="1"/>
</dbReference>
<evidence type="ECO:0000313" key="13">
    <source>
        <dbReference type="EMBL" id="QEG24488.1"/>
    </source>
</evidence>
<reference evidence="13 14" key="1">
    <citation type="submission" date="2019-08" db="EMBL/GenBank/DDBJ databases">
        <title>Deep-cultivation of Planctomycetes and their phenomic and genomic characterization uncovers novel biology.</title>
        <authorList>
            <person name="Wiegand S."/>
            <person name="Jogler M."/>
            <person name="Boedeker C."/>
            <person name="Pinto D."/>
            <person name="Vollmers J."/>
            <person name="Rivas-Marin E."/>
            <person name="Kohn T."/>
            <person name="Peeters S.H."/>
            <person name="Heuer A."/>
            <person name="Rast P."/>
            <person name="Oberbeckmann S."/>
            <person name="Bunk B."/>
            <person name="Jeske O."/>
            <person name="Meyerdierks A."/>
            <person name="Storesund J.E."/>
            <person name="Kallscheuer N."/>
            <person name="Luecker S."/>
            <person name="Lage O.M."/>
            <person name="Pohl T."/>
            <person name="Merkel B.J."/>
            <person name="Hornburger P."/>
            <person name="Mueller R.-W."/>
            <person name="Bruemmer F."/>
            <person name="Labrenz M."/>
            <person name="Spormann A.M."/>
            <person name="Op den Camp H."/>
            <person name="Overmann J."/>
            <person name="Amann R."/>
            <person name="Jetten M.S.M."/>
            <person name="Mascher T."/>
            <person name="Medema M.H."/>
            <person name="Devos D.P."/>
            <person name="Kaster A.-K."/>
            <person name="Ovreas L."/>
            <person name="Rohde M."/>
            <person name="Galperin M.Y."/>
            <person name="Jogler C."/>
        </authorList>
    </citation>
    <scope>NUCLEOTIDE SEQUENCE [LARGE SCALE GENOMIC DNA]</scope>
    <source>
        <strain evidence="13 14">FC18</strain>
    </source>
</reference>
<dbReference type="PANTHER" id="PTHR21485">
    <property type="entry name" value="HAD SUPERFAMILY MEMBERS CMAS AND KDSC"/>
    <property type="match status" value="1"/>
</dbReference>
<dbReference type="InterPro" id="IPR036412">
    <property type="entry name" value="HAD-like_sf"/>
</dbReference>
<dbReference type="SFLD" id="SFLDS00003">
    <property type="entry name" value="Haloacid_Dehalogenase"/>
    <property type="match status" value="1"/>
</dbReference>
<dbReference type="InterPro" id="IPR050793">
    <property type="entry name" value="CMP-NeuNAc_synthase"/>
</dbReference>
<comment type="similarity">
    <text evidence="3">Belongs to the KdsC family.</text>
</comment>
<dbReference type="GO" id="GO:0008781">
    <property type="term" value="F:N-acylneuraminate cytidylyltransferase activity"/>
    <property type="evidence" value="ECO:0007669"/>
    <property type="project" value="TreeGrafter"/>
</dbReference>
<keyword evidence="14" id="KW-1185">Reference proteome</keyword>
<gene>
    <name evidence="13" type="primary">kdsC</name>
    <name evidence="13" type="ORF">MFFC18_44080</name>
</gene>
<evidence type="ECO:0000256" key="4">
    <source>
        <dbReference type="ARBA" id="ARBA00011881"/>
    </source>
</evidence>
<dbReference type="EC" id="3.1.3.45" evidence="5"/>
<dbReference type="NCBIfam" id="TIGR01670">
    <property type="entry name" value="KdsC-phosphatas"/>
    <property type="match status" value="1"/>
</dbReference>
<dbReference type="InterPro" id="IPR023214">
    <property type="entry name" value="HAD_sf"/>
</dbReference>
<comment type="catalytic activity">
    <reaction evidence="1">
        <text>3-deoxy-alpha-D-manno-2-octulosonate-8-phosphate + H2O = 3-deoxy-alpha-D-manno-oct-2-ulosonate + phosphate</text>
        <dbReference type="Rhea" id="RHEA:11500"/>
        <dbReference type="ChEBI" id="CHEBI:15377"/>
        <dbReference type="ChEBI" id="CHEBI:43474"/>
        <dbReference type="ChEBI" id="CHEBI:85985"/>
        <dbReference type="ChEBI" id="CHEBI:85986"/>
        <dbReference type="EC" id="3.1.3.45"/>
    </reaction>
</comment>
<comment type="subunit">
    <text evidence="4">Homotetramer.</text>
</comment>
<dbReference type="PIRSF" id="PIRSF006118">
    <property type="entry name" value="KDO8-P_Ptase"/>
    <property type="match status" value="1"/>
</dbReference>
<evidence type="ECO:0000256" key="1">
    <source>
        <dbReference type="ARBA" id="ARBA00000898"/>
    </source>
</evidence>
<dbReference type="GO" id="GO:0009103">
    <property type="term" value="P:lipopolysaccharide biosynthetic process"/>
    <property type="evidence" value="ECO:0007669"/>
    <property type="project" value="UniProtKB-KW"/>
</dbReference>